<organism evidence="3 4">
    <name type="scientific">Candidatus Woesebacteria bacterium GW2011_GWA1_37_7</name>
    <dbReference type="NCBI Taxonomy" id="1618545"/>
    <lineage>
        <taxon>Bacteria</taxon>
        <taxon>Candidatus Woeseibacteriota</taxon>
    </lineage>
</organism>
<feature type="transmembrane region" description="Helical" evidence="1">
    <location>
        <begin position="108"/>
        <end position="130"/>
    </location>
</feature>
<gene>
    <name evidence="3" type="ORF">US53_C0041G0003</name>
</gene>
<evidence type="ECO:0000256" key="1">
    <source>
        <dbReference type="SAM" id="Phobius"/>
    </source>
</evidence>
<feature type="transmembrane region" description="Helical" evidence="1">
    <location>
        <begin position="163"/>
        <end position="186"/>
    </location>
</feature>
<feature type="non-terminal residue" evidence="3">
    <location>
        <position position="254"/>
    </location>
</feature>
<dbReference type="AlphaFoldDB" id="A0A0G0K7Z2"/>
<comment type="caution">
    <text evidence="3">The sequence shown here is derived from an EMBL/GenBank/DDBJ whole genome shotgun (WGS) entry which is preliminary data.</text>
</comment>
<dbReference type="InterPro" id="IPR053830">
    <property type="entry name" value="DUF6922"/>
</dbReference>
<keyword evidence="1" id="KW-1133">Transmembrane helix</keyword>
<protein>
    <recommendedName>
        <fullName evidence="2">DUF6922 domain-containing protein</fullName>
    </recommendedName>
</protein>
<evidence type="ECO:0000313" key="4">
    <source>
        <dbReference type="Proteomes" id="UP000034591"/>
    </source>
</evidence>
<evidence type="ECO:0000259" key="2">
    <source>
        <dbReference type="Pfam" id="PF21956"/>
    </source>
</evidence>
<accession>A0A0G0K7Z2</accession>
<proteinExistence type="predicted"/>
<keyword evidence="1" id="KW-0472">Membrane</keyword>
<dbReference type="EMBL" id="LBTI01000041">
    <property type="protein sequence ID" value="KKQ36716.1"/>
    <property type="molecule type" value="Genomic_DNA"/>
</dbReference>
<dbReference type="Proteomes" id="UP000034591">
    <property type="component" value="Unassembled WGS sequence"/>
</dbReference>
<evidence type="ECO:0000313" key="3">
    <source>
        <dbReference type="EMBL" id="KKQ36716.1"/>
    </source>
</evidence>
<dbReference type="STRING" id="1618545.US53_C0041G0003"/>
<feature type="domain" description="DUF6922" evidence="2">
    <location>
        <begin position="13"/>
        <end position="42"/>
    </location>
</feature>
<reference evidence="3 4" key="1">
    <citation type="journal article" date="2015" name="Nature">
        <title>rRNA introns, odd ribosomes, and small enigmatic genomes across a large radiation of phyla.</title>
        <authorList>
            <person name="Brown C.T."/>
            <person name="Hug L.A."/>
            <person name="Thomas B.C."/>
            <person name="Sharon I."/>
            <person name="Castelle C.J."/>
            <person name="Singh A."/>
            <person name="Wilkins M.J."/>
            <person name="Williams K.H."/>
            <person name="Banfield J.F."/>
        </authorList>
    </citation>
    <scope>NUCLEOTIDE SEQUENCE [LARGE SCALE GENOMIC DNA]</scope>
</reference>
<name>A0A0G0K7Z2_9BACT</name>
<sequence>MQSRINKLPKSFKKFFWDVDFEKIDTPVRYQFVIQRLLDKGDGVHPEPGDPLVDPPTHHIIDGLADRRVLPVQIRLFAGKGVEIVFPGRLVPFPDRPAKHRRPFGGSFAAISLLPDIPVALGAVLGAFGFQKPGVLVAGMVDHQVQQDADAVGSGRPDKFPHVLHAAELGVDGLVVADVIAVIVVWRGIHRANPDRVDAQVRQVGDAPDDAPQVANSIAVAVLETARVDLVDHASFPPGRVHIHAASLFHFMEP</sequence>
<dbReference type="Pfam" id="PF21956">
    <property type="entry name" value="DUF6922"/>
    <property type="match status" value="1"/>
</dbReference>
<keyword evidence="1" id="KW-0812">Transmembrane</keyword>